<name>A0ABD1KEY8_9TELE</name>
<organism evidence="4 5">
    <name type="scientific">Coilia grayii</name>
    <name type="common">Gray's grenadier anchovy</name>
    <dbReference type="NCBI Taxonomy" id="363190"/>
    <lineage>
        <taxon>Eukaryota</taxon>
        <taxon>Metazoa</taxon>
        <taxon>Chordata</taxon>
        <taxon>Craniata</taxon>
        <taxon>Vertebrata</taxon>
        <taxon>Euteleostomi</taxon>
        <taxon>Actinopterygii</taxon>
        <taxon>Neopterygii</taxon>
        <taxon>Teleostei</taxon>
        <taxon>Clupei</taxon>
        <taxon>Clupeiformes</taxon>
        <taxon>Clupeoidei</taxon>
        <taxon>Engraulidae</taxon>
        <taxon>Coilinae</taxon>
        <taxon>Coilia</taxon>
    </lineage>
</organism>
<dbReference type="EMBL" id="JBHFQA010000006">
    <property type="protein sequence ID" value="KAL2097747.1"/>
    <property type="molecule type" value="Genomic_DNA"/>
</dbReference>
<keyword evidence="2" id="KW-0472">Membrane</keyword>
<keyword evidence="2" id="KW-1133">Transmembrane helix</keyword>
<evidence type="ECO:0000259" key="3">
    <source>
        <dbReference type="PROSITE" id="PS51228"/>
    </source>
</evidence>
<evidence type="ECO:0000256" key="1">
    <source>
        <dbReference type="SAM" id="MobiDB-lite"/>
    </source>
</evidence>
<proteinExistence type="predicted"/>
<feature type="domain" description="ACB" evidence="3">
    <location>
        <begin position="1"/>
        <end position="52"/>
    </location>
</feature>
<dbReference type="SUPFAM" id="SSF47027">
    <property type="entry name" value="Acyl-CoA binding protein"/>
    <property type="match status" value="1"/>
</dbReference>
<keyword evidence="5" id="KW-1185">Reference proteome</keyword>
<keyword evidence="2" id="KW-0812">Transmembrane</keyword>
<feature type="region of interest" description="Disordered" evidence="1">
    <location>
        <begin position="98"/>
        <end position="135"/>
    </location>
</feature>
<dbReference type="AlphaFoldDB" id="A0ABD1KEY8"/>
<feature type="region of interest" description="Disordered" evidence="1">
    <location>
        <begin position="163"/>
        <end position="221"/>
    </location>
</feature>
<protein>
    <recommendedName>
        <fullName evidence="3">ACB domain-containing protein</fullName>
    </recommendedName>
</protein>
<comment type="caution">
    <text evidence="4">The sequence shown here is derived from an EMBL/GenBank/DDBJ whole genome shotgun (WGS) entry which is preliminary data.</text>
</comment>
<gene>
    <name evidence="4" type="ORF">ACEWY4_006954</name>
</gene>
<evidence type="ECO:0000313" key="4">
    <source>
        <dbReference type="EMBL" id="KAL2097747.1"/>
    </source>
</evidence>
<feature type="compositionally biased region" description="Basic and acidic residues" evidence="1">
    <location>
        <begin position="171"/>
        <end position="183"/>
    </location>
</feature>
<evidence type="ECO:0000256" key="2">
    <source>
        <dbReference type="SAM" id="Phobius"/>
    </source>
</evidence>
<feature type="transmembrane region" description="Helical" evidence="2">
    <location>
        <begin position="312"/>
        <end position="336"/>
    </location>
</feature>
<reference evidence="4 5" key="1">
    <citation type="submission" date="2024-09" db="EMBL/GenBank/DDBJ databases">
        <title>A chromosome-level genome assembly of Gray's grenadier anchovy, Coilia grayii.</title>
        <authorList>
            <person name="Fu Z."/>
        </authorList>
    </citation>
    <scope>NUCLEOTIDE SEQUENCE [LARGE SCALE GENOMIC DNA]</scope>
    <source>
        <strain evidence="4">G4</strain>
        <tissue evidence="4">Muscle</tissue>
    </source>
</reference>
<dbReference type="InterPro" id="IPR000582">
    <property type="entry name" value="Acyl-CoA-binding_protein"/>
</dbReference>
<evidence type="ECO:0000313" key="5">
    <source>
        <dbReference type="Proteomes" id="UP001591681"/>
    </source>
</evidence>
<feature type="compositionally biased region" description="Low complexity" evidence="1">
    <location>
        <begin position="107"/>
        <end position="124"/>
    </location>
</feature>
<dbReference type="Proteomes" id="UP001591681">
    <property type="component" value="Unassembled WGS sequence"/>
</dbReference>
<sequence length="345" mass="38827">MDDYIFLDINCTSNRSTHTYREAWKALGDMTKETAMMEYVEKIKLILEILPVSEEVSELLDVLDNFYEFVDDGDLCKSVEFTEDQCVDPTRPIIDVSEWRGGTPVYSGSGEDSSSSLTSDAHSSFNSQDDEDELACSQEPPYQKILGHVNGSLTNDNGVASEQSFQTQAPDDLHCDSSEHPAPKEGAAFPKTPLAKPEESRAKRQSPQGESKAIECGQQGPIVQCGTPTIEEHRTVQPDQSSVQLKDNQRNKTVAMGNINKDIAIALTRLQADMQDVLQRLNTLEALSLSQTKSLALRKEQLINETKRRTSWWPFHLSPVTMSLAIAWPLLVHWIVDFYYQRRRK</sequence>
<dbReference type="InterPro" id="IPR035984">
    <property type="entry name" value="Acyl-CoA-binding_sf"/>
</dbReference>
<dbReference type="PROSITE" id="PS51228">
    <property type="entry name" value="ACB_2"/>
    <property type="match status" value="1"/>
</dbReference>
<accession>A0ABD1KEY8</accession>